<keyword evidence="2" id="KW-1185">Reference proteome</keyword>
<gene>
    <name evidence="1" type="ORF">PV05_09907</name>
</gene>
<dbReference type="AlphaFoldDB" id="A0A0D2ETI1"/>
<dbReference type="OrthoDB" id="4153848at2759"/>
<dbReference type="HOGENOM" id="CLU_502498_0_0_1"/>
<organism evidence="1 2">
    <name type="scientific">Exophiala xenobiotica</name>
    <dbReference type="NCBI Taxonomy" id="348802"/>
    <lineage>
        <taxon>Eukaryota</taxon>
        <taxon>Fungi</taxon>
        <taxon>Dikarya</taxon>
        <taxon>Ascomycota</taxon>
        <taxon>Pezizomycotina</taxon>
        <taxon>Eurotiomycetes</taxon>
        <taxon>Chaetothyriomycetidae</taxon>
        <taxon>Chaetothyriales</taxon>
        <taxon>Herpotrichiellaceae</taxon>
        <taxon>Exophiala</taxon>
    </lineage>
</organism>
<protein>
    <submittedName>
        <fullName evidence="1">Uncharacterized protein</fullName>
    </submittedName>
</protein>
<proteinExistence type="predicted"/>
<dbReference type="RefSeq" id="XP_013311743.1">
    <property type="nucleotide sequence ID" value="XM_013456289.1"/>
</dbReference>
<sequence length="542" mass="60493">MDNPITRIKCIGDMFEQLSLPLPLFGTPIPGPLTFSFHWLTKEPVIEIHHTDWITDIMSKLGPACQDTVGRHIISLKAAVLALYHLGDRDSLVPKEHINGAFRALKEKLLYCAIQTRIQGNLQRYTTLLPLACIGELIVLTLRSPSSTVRGHLCVLPIDWAGQRDRWHDFADEVVNDDAFWQLVVTLAHSIVAGSISWNSAVLGNIVSPSLPQRDERLAALSTLQKIAKLPPSEPIANLKFTAEELQGFMHPILPPGHGLLQPTWIEGQQSLESTPIATIASELEKLGFPLDMEVLLARRRQLLAALHRHQIQAGPINLPMSMPLLREYSRLRNEVVVELGNSVRTTFMETILDIVVISRCEKLVAFLNIWSQSLEAESLISKVHAALHGESSHGNNMLPHNDNLLLLVAGYEIQRHFEPGVQTAQGPYLPSCLSREGPGLYKNAALSYAQNYHREPTLSVFAPSLSSKPRATKEIDLWTDYWNQQLPPNWSRCTAPDVTFSSETSNQHLSMAEAKSYFHDSYTSGRSAILKFVTGCFPFLN</sequence>
<evidence type="ECO:0000313" key="1">
    <source>
        <dbReference type="EMBL" id="KIW51159.1"/>
    </source>
</evidence>
<evidence type="ECO:0000313" key="2">
    <source>
        <dbReference type="Proteomes" id="UP000054342"/>
    </source>
</evidence>
<dbReference type="GeneID" id="25331815"/>
<accession>A0A0D2ETI1</accession>
<dbReference type="EMBL" id="KN847322">
    <property type="protein sequence ID" value="KIW51159.1"/>
    <property type="molecule type" value="Genomic_DNA"/>
</dbReference>
<dbReference type="Proteomes" id="UP000054342">
    <property type="component" value="Unassembled WGS sequence"/>
</dbReference>
<reference evidence="1 2" key="1">
    <citation type="submission" date="2015-01" db="EMBL/GenBank/DDBJ databases">
        <title>The Genome Sequence of Exophiala xenobiotica CBS118157.</title>
        <authorList>
            <consortium name="The Broad Institute Genomics Platform"/>
            <person name="Cuomo C."/>
            <person name="de Hoog S."/>
            <person name="Gorbushina A."/>
            <person name="Stielow B."/>
            <person name="Teixiera M."/>
            <person name="Abouelleil A."/>
            <person name="Chapman S.B."/>
            <person name="Priest M."/>
            <person name="Young S.K."/>
            <person name="Wortman J."/>
            <person name="Nusbaum C."/>
            <person name="Birren B."/>
        </authorList>
    </citation>
    <scope>NUCLEOTIDE SEQUENCE [LARGE SCALE GENOMIC DNA]</scope>
    <source>
        <strain evidence="1 2">CBS 118157</strain>
    </source>
</reference>
<name>A0A0D2ETI1_9EURO</name>